<feature type="non-terminal residue" evidence="3">
    <location>
        <position position="1"/>
    </location>
</feature>
<accession>A0A2T9Z8Z0</accession>
<dbReference type="OrthoDB" id="269124at2759"/>
<comment type="similarity">
    <text evidence="1">Belongs to the eukaryotic ATPase epsilon family.</text>
</comment>
<dbReference type="InterPro" id="IPR036742">
    <property type="entry name" value="ATP_synth_F1_esu_sf_mt"/>
</dbReference>
<dbReference type="InterPro" id="IPR006721">
    <property type="entry name" value="ATP_synth_F1_esu_mt"/>
</dbReference>
<dbReference type="EMBL" id="MBFS01001403">
    <property type="protein sequence ID" value="PVV01063.1"/>
    <property type="molecule type" value="Genomic_DNA"/>
</dbReference>
<evidence type="ECO:0000313" key="3">
    <source>
        <dbReference type="EMBL" id="PVV01063.1"/>
    </source>
</evidence>
<dbReference type="Proteomes" id="UP000245609">
    <property type="component" value="Unassembled WGS sequence"/>
</dbReference>
<proteinExistence type="inferred from homology"/>
<keyword evidence="4" id="KW-1185">Reference proteome</keyword>
<protein>
    <submittedName>
        <fullName evidence="3">Uncharacterized protein</fullName>
    </submittedName>
</protein>
<feature type="compositionally biased region" description="Basic and acidic residues" evidence="2">
    <location>
        <begin position="12"/>
        <end position="21"/>
    </location>
</feature>
<dbReference type="SUPFAM" id="SSF48690">
    <property type="entry name" value="Epsilon subunit of mitochondrial F1F0-ATP synthase"/>
    <property type="match status" value="1"/>
</dbReference>
<dbReference type="GO" id="GO:0005743">
    <property type="term" value="C:mitochondrial inner membrane"/>
    <property type="evidence" value="ECO:0007669"/>
    <property type="project" value="InterPro"/>
</dbReference>
<dbReference type="STRING" id="133381.A0A2T9Z8Z0"/>
<sequence length="92" mass="10200">VQRHVKNNAETQPKRADEGGGGKKARYSRKDYLQASNIAARALRRVLVAEKRAEAAKRDVMGIKVAKWTSSKAPETVEIPVLQTKEQIVSSQ</sequence>
<reference evidence="3 4" key="1">
    <citation type="journal article" date="2018" name="MBio">
        <title>Comparative Genomics Reveals the Core Gene Toolbox for the Fungus-Insect Symbiosis.</title>
        <authorList>
            <person name="Wang Y."/>
            <person name="Stata M."/>
            <person name="Wang W."/>
            <person name="Stajich J.E."/>
            <person name="White M.M."/>
            <person name="Moncalvo J.M."/>
        </authorList>
    </citation>
    <scope>NUCLEOTIDE SEQUENCE [LARGE SCALE GENOMIC DNA]</scope>
    <source>
        <strain evidence="3 4">SC-DP-2</strain>
    </source>
</reference>
<dbReference type="AlphaFoldDB" id="A0A2T9Z8Z0"/>
<organism evidence="3 4">
    <name type="scientific">Smittium megazygosporum</name>
    <dbReference type="NCBI Taxonomy" id="133381"/>
    <lineage>
        <taxon>Eukaryota</taxon>
        <taxon>Fungi</taxon>
        <taxon>Fungi incertae sedis</taxon>
        <taxon>Zoopagomycota</taxon>
        <taxon>Kickxellomycotina</taxon>
        <taxon>Harpellomycetes</taxon>
        <taxon>Harpellales</taxon>
        <taxon>Legeriomycetaceae</taxon>
        <taxon>Smittium</taxon>
    </lineage>
</organism>
<evidence type="ECO:0000256" key="2">
    <source>
        <dbReference type="SAM" id="MobiDB-lite"/>
    </source>
</evidence>
<feature type="region of interest" description="Disordered" evidence="2">
    <location>
        <begin position="1"/>
        <end position="28"/>
    </location>
</feature>
<dbReference type="Pfam" id="PF04627">
    <property type="entry name" value="ATP-synt_Eps"/>
    <property type="match status" value="1"/>
</dbReference>
<name>A0A2T9Z8Z0_9FUNG</name>
<evidence type="ECO:0000313" key="4">
    <source>
        <dbReference type="Proteomes" id="UP000245609"/>
    </source>
</evidence>
<comment type="caution">
    <text evidence="3">The sequence shown here is derived from an EMBL/GenBank/DDBJ whole genome shotgun (WGS) entry which is preliminary data.</text>
</comment>
<dbReference type="Gene3D" id="1.10.1620.20">
    <property type="entry name" value="ATP synthase, F1 complex, epsilon subunit superfamily, mitochondrial"/>
    <property type="match status" value="1"/>
</dbReference>
<dbReference type="GO" id="GO:0046933">
    <property type="term" value="F:proton-transporting ATP synthase activity, rotational mechanism"/>
    <property type="evidence" value="ECO:0007669"/>
    <property type="project" value="InterPro"/>
</dbReference>
<evidence type="ECO:0000256" key="1">
    <source>
        <dbReference type="ARBA" id="ARBA00009502"/>
    </source>
</evidence>
<gene>
    <name evidence="3" type="ORF">BB560_004535</name>
</gene>
<dbReference type="GO" id="GO:0045259">
    <property type="term" value="C:proton-transporting ATP synthase complex"/>
    <property type="evidence" value="ECO:0007669"/>
    <property type="project" value="InterPro"/>
</dbReference>
<dbReference type="CDD" id="cd12153">
    <property type="entry name" value="F1-ATPase_epsilon"/>
    <property type="match status" value="1"/>
</dbReference>